<comment type="caution">
    <text evidence="3">The sequence shown here is derived from an EMBL/GenBank/DDBJ whole genome shotgun (WGS) entry which is preliminary data.</text>
</comment>
<keyword evidence="2" id="KW-0472">Membrane</keyword>
<sequence>MSNPSGTDHDDAAQPGVPEVDSPTEVNPVAEPAPERRYTAPGFDAGSTQIIDRTPDPETEIISTPTEVFPVAGHPVRSTTPQEIPPRVPLTRRRSWGLVIAVIVAIAVLAAVAILAVILLTRDSSPKASQEELVRTTIHSFDSAVQSGDLATLRTITCGPTRGSYVNFDEGSWADTHRRVAVARQYPVVASIDEVVVNGEHAEANVTSFMAFDPATRSTRSFDLQFRDNQWKICQSS</sequence>
<evidence type="ECO:0000256" key="1">
    <source>
        <dbReference type="SAM" id="MobiDB-lite"/>
    </source>
</evidence>
<protein>
    <submittedName>
        <fullName evidence="3">DUF4878 domain-containing protein</fullName>
    </submittedName>
</protein>
<gene>
    <name evidence="3" type="ORF">K9U37_01550</name>
</gene>
<evidence type="ECO:0000313" key="3">
    <source>
        <dbReference type="EMBL" id="MCI4673714.1"/>
    </source>
</evidence>
<organism evidence="3 4">
    <name type="scientific">Candidatus Mycolicibacterium alkanivorans</name>
    <dbReference type="NCBI Taxonomy" id="2954114"/>
    <lineage>
        <taxon>Bacteria</taxon>
        <taxon>Bacillati</taxon>
        <taxon>Actinomycetota</taxon>
        <taxon>Actinomycetes</taxon>
        <taxon>Mycobacteriales</taxon>
        <taxon>Mycobacteriaceae</taxon>
        <taxon>Mycolicibacterium</taxon>
    </lineage>
</organism>
<accession>A0ABS9YSB5</accession>
<evidence type="ECO:0000313" key="4">
    <source>
        <dbReference type="Proteomes" id="UP001139068"/>
    </source>
</evidence>
<keyword evidence="2" id="KW-1133">Transmembrane helix</keyword>
<keyword evidence="4" id="KW-1185">Reference proteome</keyword>
<keyword evidence="2" id="KW-0812">Transmembrane</keyword>
<proteinExistence type="predicted"/>
<feature type="region of interest" description="Disordered" evidence="1">
    <location>
        <begin position="1"/>
        <end position="52"/>
    </location>
</feature>
<dbReference type="EMBL" id="JAIVFL010000001">
    <property type="protein sequence ID" value="MCI4673714.1"/>
    <property type="molecule type" value="Genomic_DNA"/>
</dbReference>
<feature type="transmembrane region" description="Helical" evidence="2">
    <location>
        <begin position="96"/>
        <end position="120"/>
    </location>
</feature>
<name>A0ABS9YSB5_9MYCO</name>
<evidence type="ECO:0000256" key="2">
    <source>
        <dbReference type="SAM" id="Phobius"/>
    </source>
</evidence>
<dbReference type="Proteomes" id="UP001139068">
    <property type="component" value="Unassembled WGS sequence"/>
</dbReference>
<dbReference type="RefSeq" id="WP_243070223.1">
    <property type="nucleotide sequence ID" value="NZ_JAIVFL010000001.1"/>
</dbReference>
<reference evidence="3" key="1">
    <citation type="journal article" date="2022" name="ISME J.">
        <title>Identification of active gaseous-alkane degraders at natural gas seeps.</title>
        <authorList>
            <person name="Farhan Ul Haque M."/>
            <person name="Hernandez M."/>
            <person name="Crombie A.T."/>
            <person name="Murrell J.C."/>
        </authorList>
    </citation>
    <scope>NUCLEOTIDE SEQUENCE</scope>
    <source>
        <strain evidence="3">ANDR5</strain>
    </source>
</reference>